<sequence length="96" mass="11006">MDSKLKTLLDTMRSGDEAAKKRYLADLIMKGQQAEDLKAFLDDWLKIEEQTALKDLDSPTKPADDVKSDYRAAVRLYHYMTGIIDIAKQKRNQKGE</sequence>
<protein>
    <submittedName>
        <fullName evidence="1">Uncharacterized protein</fullName>
    </submittedName>
</protein>
<dbReference type="Proteomes" id="UP000238358">
    <property type="component" value="Chromosome"/>
</dbReference>
<name>A0A2S0M9F4_MEGEL</name>
<reference evidence="1 2" key="1">
    <citation type="journal article" date="2018" name="Genome Announc.">
        <title>Complete genomes of two Megasphaera elsdenii strains, NCIMB 702410 and ATCC 25940.</title>
        <authorList>
            <person name="Hatmaker E.A."/>
            <person name="O'Dell K."/>
            <person name="Riley L.A."/>
            <person name="Klingeman D.M."/>
            <person name="Guss A.M."/>
        </authorList>
    </citation>
    <scope>NUCLEOTIDE SEQUENCE [LARGE SCALE GENOMIC DNA]</scope>
    <source>
        <strain evidence="1 2">NCIMB702410</strain>
    </source>
</reference>
<evidence type="ECO:0000313" key="2">
    <source>
        <dbReference type="Proteomes" id="UP000238358"/>
    </source>
</evidence>
<dbReference type="AlphaFoldDB" id="A0A2S0M9F4"/>
<dbReference type="RefSeq" id="WP_027894594.1">
    <property type="nucleotide sequence ID" value="NZ_CP027569.1"/>
</dbReference>
<gene>
    <name evidence="1" type="ORF">C6Y28_10780</name>
</gene>
<accession>A0A2S0M9F4</accession>
<dbReference type="EMBL" id="CP027569">
    <property type="protein sequence ID" value="AVO28072.1"/>
    <property type="molecule type" value="Genomic_DNA"/>
</dbReference>
<organism evidence="1 2">
    <name type="scientific">Megasphaera elsdenii</name>
    <dbReference type="NCBI Taxonomy" id="907"/>
    <lineage>
        <taxon>Bacteria</taxon>
        <taxon>Bacillati</taxon>
        <taxon>Bacillota</taxon>
        <taxon>Negativicutes</taxon>
        <taxon>Veillonellales</taxon>
        <taxon>Veillonellaceae</taxon>
        <taxon>Megasphaera</taxon>
    </lineage>
</organism>
<dbReference type="OrthoDB" id="10004597at2"/>
<evidence type="ECO:0000313" key="1">
    <source>
        <dbReference type="EMBL" id="AVO28072.1"/>
    </source>
</evidence>
<proteinExistence type="predicted"/>